<dbReference type="Gene3D" id="2.20.140.10">
    <property type="entry name" value="WGR domain"/>
    <property type="match status" value="1"/>
</dbReference>
<dbReference type="Pfam" id="PF05406">
    <property type="entry name" value="WGR"/>
    <property type="match status" value="1"/>
</dbReference>
<evidence type="ECO:0000313" key="4">
    <source>
        <dbReference type="EMBL" id="PSB03038.1"/>
    </source>
</evidence>
<dbReference type="PROSITE" id="PS51977">
    <property type="entry name" value="WGR"/>
    <property type="match status" value="1"/>
</dbReference>
<reference evidence="4 5" key="2">
    <citation type="submission" date="2018-03" db="EMBL/GenBank/DDBJ databases">
        <title>The ancient ancestry and fast evolution of plastids.</title>
        <authorList>
            <person name="Moore K.R."/>
            <person name="Magnabosco C."/>
            <person name="Momper L."/>
            <person name="Gold D.A."/>
            <person name="Bosak T."/>
            <person name="Fournier G.P."/>
        </authorList>
    </citation>
    <scope>NUCLEOTIDE SEQUENCE [LARGE SCALE GENOMIC DNA]</scope>
    <source>
        <strain evidence="4 5">CCAP 1448/3</strain>
    </source>
</reference>
<dbReference type="OrthoDB" id="435394at2"/>
<dbReference type="Proteomes" id="UP000238762">
    <property type="component" value="Unassembled WGS sequence"/>
</dbReference>
<dbReference type="InterPro" id="IPR008893">
    <property type="entry name" value="WGR_domain"/>
</dbReference>
<name>A0A2T1C4F5_9CYAN</name>
<evidence type="ECO:0000256" key="1">
    <source>
        <dbReference type="ARBA" id="ARBA00022549"/>
    </source>
</evidence>
<dbReference type="InterPro" id="IPR016024">
    <property type="entry name" value="ARM-type_fold"/>
</dbReference>
<comment type="caution">
    <text evidence="4">The sequence shown here is derived from an EMBL/GenBank/DDBJ whole genome shotgun (WGS) entry which is preliminary data.</text>
</comment>
<protein>
    <recommendedName>
        <fullName evidence="3">WGR domain-containing protein</fullName>
    </recommendedName>
</protein>
<dbReference type="AlphaFoldDB" id="A0A2T1C4F5"/>
<dbReference type="EMBL" id="PVWJ01000042">
    <property type="protein sequence ID" value="PSB03038.1"/>
    <property type="molecule type" value="Genomic_DNA"/>
</dbReference>
<reference evidence="4 5" key="1">
    <citation type="submission" date="2018-02" db="EMBL/GenBank/DDBJ databases">
        <authorList>
            <person name="Cohen D.B."/>
            <person name="Kent A.D."/>
        </authorList>
    </citation>
    <scope>NUCLEOTIDE SEQUENCE [LARGE SCALE GENOMIC DNA]</scope>
    <source>
        <strain evidence="4 5">CCAP 1448/3</strain>
    </source>
</reference>
<accession>A0A2T1C4F5</accession>
<dbReference type="RefSeq" id="WP_106288554.1">
    <property type="nucleotide sequence ID" value="NZ_CAWNTC010000026.1"/>
</dbReference>
<keyword evidence="5" id="KW-1185">Reference proteome</keyword>
<dbReference type="InterPro" id="IPR011989">
    <property type="entry name" value="ARM-like"/>
</dbReference>
<gene>
    <name evidence="4" type="ORF">C7B64_10250</name>
</gene>
<dbReference type="CDD" id="cd07998">
    <property type="entry name" value="WGR_DNA_ligase"/>
    <property type="match status" value="1"/>
</dbReference>
<organism evidence="4 5">
    <name type="scientific">Merismopedia glauca CCAP 1448/3</name>
    <dbReference type="NCBI Taxonomy" id="1296344"/>
    <lineage>
        <taxon>Bacteria</taxon>
        <taxon>Bacillati</taxon>
        <taxon>Cyanobacteriota</taxon>
        <taxon>Cyanophyceae</taxon>
        <taxon>Synechococcales</taxon>
        <taxon>Merismopediaceae</taxon>
        <taxon>Merismopedia</taxon>
    </lineage>
</organism>
<evidence type="ECO:0000259" key="3">
    <source>
        <dbReference type="PROSITE" id="PS51977"/>
    </source>
</evidence>
<dbReference type="GO" id="GO:0030089">
    <property type="term" value="C:phycobilisome"/>
    <property type="evidence" value="ECO:0007669"/>
    <property type="project" value="UniProtKB-KW"/>
</dbReference>
<dbReference type="Gene3D" id="1.25.10.10">
    <property type="entry name" value="Leucine-rich Repeat Variant"/>
    <property type="match status" value="1"/>
</dbReference>
<keyword evidence="1" id="KW-0042">Antenna complex</keyword>
<sequence length="1055" mass="121344">MKLVKRTTLHNQEGSSDKVYEVDLYQVEPDKYLVNFRYGRRGTNLKEGTKTDTPVDLKAAEKVFDKLVASKVKGGYQDVTVAETASVKPVTKDPAARQQAILKCIAEGGSPKWSLERAIWRAGELKIAEATPLIIPLLGGGNDLKDYCIAAALGNCGGKGAIPALINLYQKPSTPDFVSRIAFEGLLKLSDEETRSQLQSEMIDLLPTELQTTVKRGSATDFCKILTNYLETDDYRRFEVLDTLYRIDNQYARPALLNILRTAPLRPNYWQRMRHIFKMAEYRQDAEVFGILTYRLEKEAAMFDSDRYYIKLPNGTWVRKYQYEYNQETREYRKWDNPEYKNAMSAPDAKLGYSNQTRNYLRRRVWRTLTELGEEQDSQYINLATQILLQYSDTDAESPRSSTFYRWEREGGNWRSIAYHHHWDSFARYHLLYHILYENSDRYQLKHNSKAWCCVEPYQPGNAEPEAREESFPELWEQNPEALLKLLLESNCQPVHKFAVKAIRCCQDFCSQIELSSLIKLLQKPYEITAKLGFELLEGKYDPNVFNLELILAALNSAYKPARERSHEWILSQQSYFLQDSNFVATLITNEHPDNRLFARELLSTHIWDDGNRAKVFIGRLIAILIGLEDSQANLAQEIGETLLVSFTPQLSNLGLGVILDLLKHSLKEVQELAAQILLNHEIKAVDLPTELIESLLDSQHESIRLIGIRIFGKLPSEILSQRYELLLSMTTHKLASIRQEVRPIVGRLSRESADFSQRISDELINKLSRQEKVEGLHEYIVNLLQNEVTDWMKQVTKSQVMKLLESQSVFAQELGLNLLQNSSETWLAELEVLELVKLASHELIKVREIAQSIVTQRVNILKSDASAMKVAVKLLESKWEDTQNFAQALFTEKIQLQEWTPEILISICDSVKENVREFGRELVNKTFQQSYGEEYLLKLSEHPSADMQLFATDYLTDYASGRSAKIEELKSYFIRVLSLVNRGAVAKKRVFTFLEREATQSEFVASLVAEIMTRQSMTICISDRAKAIQLLHQIQRHYPHISLPISVKPVTLTR</sequence>
<evidence type="ECO:0000256" key="2">
    <source>
        <dbReference type="ARBA" id="ARBA00022738"/>
    </source>
</evidence>
<dbReference type="SUPFAM" id="SSF48371">
    <property type="entry name" value="ARM repeat"/>
    <property type="match status" value="2"/>
</dbReference>
<evidence type="ECO:0000313" key="5">
    <source>
        <dbReference type="Proteomes" id="UP000238762"/>
    </source>
</evidence>
<proteinExistence type="predicted"/>
<feature type="domain" description="WGR" evidence="3">
    <location>
        <begin position="1"/>
        <end position="93"/>
    </location>
</feature>
<keyword evidence="2" id="KW-0605">Phycobilisome</keyword>